<feature type="chain" id="PRO_5043719251" evidence="1">
    <location>
        <begin position="22"/>
        <end position="128"/>
    </location>
</feature>
<reference evidence="2 3" key="1">
    <citation type="submission" date="2021-06" db="EMBL/GenBank/DDBJ databases">
        <title>Genome sequence of Babesia caballi.</title>
        <authorList>
            <person name="Yamagishi J."/>
            <person name="Kidaka T."/>
            <person name="Ochi A."/>
        </authorList>
    </citation>
    <scope>NUCLEOTIDE SEQUENCE [LARGE SCALE GENOMIC DNA]</scope>
    <source>
        <strain evidence="2">USDA-D6B2</strain>
    </source>
</reference>
<accession>A0AAV4M078</accession>
<gene>
    <name evidence="2" type="ORF">BcabD6B2_50400</name>
</gene>
<dbReference type="AlphaFoldDB" id="A0AAV4M078"/>
<name>A0AAV4M078_BABCB</name>
<comment type="caution">
    <text evidence="2">The sequence shown here is derived from an EMBL/GenBank/DDBJ whole genome shotgun (WGS) entry which is preliminary data.</text>
</comment>
<evidence type="ECO:0000256" key="1">
    <source>
        <dbReference type="SAM" id="SignalP"/>
    </source>
</evidence>
<keyword evidence="1" id="KW-0732">Signal</keyword>
<dbReference type="Proteomes" id="UP001497744">
    <property type="component" value="Unassembled WGS sequence"/>
</dbReference>
<dbReference type="GeneID" id="94197086"/>
<protein>
    <submittedName>
        <fullName evidence="2">Calcium-binding protein 39</fullName>
    </submittedName>
</protein>
<evidence type="ECO:0000313" key="2">
    <source>
        <dbReference type="EMBL" id="GIX65605.1"/>
    </source>
</evidence>
<dbReference type="RefSeq" id="XP_067717674.1">
    <property type="nucleotide sequence ID" value="XM_067861573.1"/>
</dbReference>
<evidence type="ECO:0000313" key="3">
    <source>
        <dbReference type="Proteomes" id="UP001497744"/>
    </source>
</evidence>
<sequence length="128" mass="13829">MLTALCFTLQLLVRLLQQVPSLVGGPAGRVPANVAKLIQEQHAGELAPVLMKRHGFFGRELAHDAAEAVALHEGSCQRLDVALVEMRHADGSRVVQQYVAVHVEVHGAPPFKRPLHVGVGRVAGEHDE</sequence>
<feature type="signal peptide" evidence="1">
    <location>
        <begin position="1"/>
        <end position="21"/>
    </location>
</feature>
<proteinExistence type="predicted"/>
<organism evidence="2 3">
    <name type="scientific">Babesia caballi</name>
    <dbReference type="NCBI Taxonomy" id="5871"/>
    <lineage>
        <taxon>Eukaryota</taxon>
        <taxon>Sar</taxon>
        <taxon>Alveolata</taxon>
        <taxon>Apicomplexa</taxon>
        <taxon>Aconoidasida</taxon>
        <taxon>Piroplasmida</taxon>
        <taxon>Babesiidae</taxon>
        <taxon>Babesia</taxon>
    </lineage>
</organism>
<keyword evidence="3" id="KW-1185">Reference proteome</keyword>
<dbReference type="EMBL" id="BPLF01000005">
    <property type="protein sequence ID" value="GIX65605.1"/>
    <property type="molecule type" value="Genomic_DNA"/>
</dbReference>